<dbReference type="GO" id="GO:1904680">
    <property type="term" value="F:peptide transmembrane transporter activity"/>
    <property type="evidence" value="ECO:0007669"/>
    <property type="project" value="InterPro"/>
</dbReference>
<evidence type="ECO:0000259" key="8">
    <source>
        <dbReference type="PROSITE" id="PS50893"/>
    </source>
</evidence>
<dbReference type="InterPro" id="IPR003593">
    <property type="entry name" value="AAA+_ATPase"/>
</dbReference>
<dbReference type="EMBL" id="JAJA02000001">
    <property type="protein sequence ID" value="KWS02897.1"/>
    <property type="molecule type" value="Genomic_DNA"/>
</dbReference>
<keyword evidence="5 7" id="KW-1133">Transmembrane helix</keyword>
<comment type="subcellular location">
    <subcellularLocation>
        <location evidence="1">Cell membrane</location>
        <topology evidence="1">Multi-pass membrane protein</topology>
    </subcellularLocation>
</comment>
<dbReference type="GO" id="GO:0015833">
    <property type="term" value="P:peptide transport"/>
    <property type="evidence" value="ECO:0007669"/>
    <property type="project" value="InterPro"/>
</dbReference>
<dbReference type="Gene3D" id="3.40.50.300">
    <property type="entry name" value="P-loop containing nucleotide triphosphate hydrolases"/>
    <property type="match status" value="1"/>
</dbReference>
<dbReference type="InterPro" id="IPR011527">
    <property type="entry name" value="ABC1_TM_dom"/>
</dbReference>
<feature type="transmembrane region" description="Helical" evidence="7">
    <location>
        <begin position="12"/>
        <end position="43"/>
    </location>
</feature>
<dbReference type="InterPro" id="IPR003439">
    <property type="entry name" value="ABC_transporter-like_ATP-bd"/>
</dbReference>
<feature type="domain" description="ABC transmembrane type-1" evidence="9">
    <location>
        <begin position="14"/>
        <end position="289"/>
    </location>
</feature>
<dbReference type="SMART" id="SM00382">
    <property type="entry name" value="AAA"/>
    <property type="match status" value="1"/>
</dbReference>
<comment type="caution">
    <text evidence="10">The sequence shown here is derived from an EMBL/GenBank/DDBJ whole genome shotgun (WGS) entry which is preliminary data.</text>
</comment>
<dbReference type="InterPro" id="IPR027417">
    <property type="entry name" value="P-loop_NTPase"/>
</dbReference>
<feature type="transmembrane region" description="Helical" evidence="7">
    <location>
        <begin position="120"/>
        <end position="141"/>
    </location>
</feature>
<proteinExistence type="predicted"/>
<accession>A0A108U5G1</accession>
<protein>
    <submittedName>
        <fullName evidence="10">ABC transporter ATP-binding protein</fullName>
    </submittedName>
</protein>
<dbReference type="GO" id="GO:0016887">
    <property type="term" value="F:ATP hydrolysis activity"/>
    <property type="evidence" value="ECO:0007669"/>
    <property type="project" value="InterPro"/>
</dbReference>
<keyword evidence="2 7" id="KW-0812">Transmembrane</keyword>
<dbReference type="SUPFAM" id="SSF90123">
    <property type="entry name" value="ABC transporter transmembrane region"/>
    <property type="match status" value="1"/>
</dbReference>
<keyword evidence="6 7" id="KW-0472">Membrane</keyword>
<dbReference type="SUPFAM" id="SSF52540">
    <property type="entry name" value="P-loop containing nucleoside triphosphate hydrolases"/>
    <property type="match status" value="1"/>
</dbReference>
<keyword evidence="3" id="KW-0547">Nucleotide-binding</keyword>
<evidence type="ECO:0000256" key="3">
    <source>
        <dbReference type="ARBA" id="ARBA00022741"/>
    </source>
</evidence>
<dbReference type="InterPro" id="IPR036640">
    <property type="entry name" value="ABC1_TM_sf"/>
</dbReference>
<keyword evidence="11" id="KW-1185">Reference proteome</keyword>
<evidence type="ECO:0000256" key="4">
    <source>
        <dbReference type="ARBA" id="ARBA00022840"/>
    </source>
</evidence>
<name>A0A108U5G1_9GAMM</name>
<dbReference type="GO" id="GO:0034040">
    <property type="term" value="F:ATPase-coupled lipid transmembrane transporter activity"/>
    <property type="evidence" value="ECO:0007669"/>
    <property type="project" value="TreeGrafter"/>
</dbReference>
<dbReference type="RefSeq" id="WP_051547941.1">
    <property type="nucleotide sequence ID" value="NZ_JAJA02000001.1"/>
</dbReference>
<feature type="domain" description="ABC transporter" evidence="8">
    <location>
        <begin position="324"/>
        <end position="537"/>
    </location>
</feature>
<feature type="transmembrane region" description="Helical" evidence="7">
    <location>
        <begin position="49"/>
        <end position="67"/>
    </location>
</feature>
<dbReference type="OrthoDB" id="9760776at2"/>
<evidence type="ECO:0000256" key="5">
    <source>
        <dbReference type="ARBA" id="ARBA00022989"/>
    </source>
</evidence>
<reference evidence="10 11" key="1">
    <citation type="journal article" date="2014" name="Genome Announc.">
        <title>Draft Genome Sequence of Lysobacter capsici AZ78, a Bacterium Antagonistic to Plant-Pathogenic Oomycetes.</title>
        <authorList>
            <person name="Puopolo G."/>
            <person name="Sonego P."/>
            <person name="Engelen K."/>
            <person name="Pertot I."/>
        </authorList>
    </citation>
    <scope>NUCLEOTIDE SEQUENCE [LARGE SCALE GENOMIC DNA]</scope>
    <source>
        <strain evidence="10 11">AZ78</strain>
    </source>
</reference>
<evidence type="ECO:0000313" key="10">
    <source>
        <dbReference type="EMBL" id="KWS02897.1"/>
    </source>
</evidence>
<dbReference type="Proteomes" id="UP000023435">
    <property type="component" value="Unassembled WGS sequence"/>
</dbReference>
<dbReference type="Gene3D" id="1.20.1560.10">
    <property type="entry name" value="ABC transporter type 1, transmembrane domain"/>
    <property type="match status" value="1"/>
</dbReference>
<evidence type="ECO:0000259" key="9">
    <source>
        <dbReference type="PROSITE" id="PS50929"/>
    </source>
</evidence>
<sequence length="537" mass="58707">MIAETIRRHRIPLATAGALAAGSALASIVLITQIGTIAGGVFAGTPHSMLWPAAASLVAMLALSAAAQTFQAHFGAAVISDLRSQLCARFMALDYARLMSNRERIAGALVVDVTRIAQMLLVLPQALFNALVALFCLAYLAWLSWPLLLVLAGFVVISVACALAILRRTEGFFARIREEEDSLFRHFRAIAEAKKELSMNAARAAHFSERVLGRAIRDNEVSLRAANRWLGYTEVWNMAIVYAAILSVAFMGRAYLGQDASQVARFVIASLFLIGPISGLIAAIRQVVAGMSSVRYLRTLGPAFSGPALAASIDPTRFAGWSRLSFRQVEYRYPGDADEFRFGPMDLELRRGEMVFVTGGNGSGKSTLSLLLTGMLAPSGGEVRVDGHALTATDLGDFRQLFTAVFADYWLFDDLLDRRGRSPPQAGIEALLHRLGLDRKVTATDGRLSTLDLSQGQRKRLALTQGYLEDSDIYLFDEWAADQDVEFRRCFYQELLPELKAAGKTLVVITHDDRYFDVADRVVRLEYGQVAADASAV</sequence>
<dbReference type="PANTHER" id="PTHR24221">
    <property type="entry name" value="ATP-BINDING CASSETTE SUB-FAMILY B"/>
    <property type="match status" value="1"/>
</dbReference>
<dbReference type="NCBIfam" id="TIGR01194">
    <property type="entry name" value="cyc_pep_trnsptr"/>
    <property type="match status" value="1"/>
</dbReference>
<dbReference type="Pfam" id="PF00005">
    <property type="entry name" value="ABC_tran"/>
    <property type="match status" value="1"/>
</dbReference>
<keyword evidence="4 10" id="KW-0067">ATP-binding</keyword>
<evidence type="ECO:0000256" key="6">
    <source>
        <dbReference type="ARBA" id="ARBA00023136"/>
    </source>
</evidence>
<feature type="transmembrane region" description="Helical" evidence="7">
    <location>
        <begin position="147"/>
        <end position="166"/>
    </location>
</feature>
<dbReference type="GO" id="GO:0005886">
    <property type="term" value="C:plasma membrane"/>
    <property type="evidence" value="ECO:0007669"/>
    <property type="project" value="UniProtKB-SubCell"/>
</dbReference>
<dbReference type="PROSITE" id="PS50929">
    <property type="entry name" value="ABC_TM1F"/>
    <property type="match status" value="1"/>
</dbReference>
<organism evidence="10 11">
    <name type="scientific">Lysobacter capsici AZ78</name>
    <dbReference type="NCBI Taxonomy" id="1444315"/>
    <lineage>
        <taxon>Bacteria</taxon>
        <taxon>Pseudomonadati</taxon>
        <taxon>Pseudomonadota</taxon>
        <taxon>Gammaproteobacteria</taxon>
        <taxon>Lysobacterales</taxon>
        <taxon>Lysobacteraceae</taxon>
        <taxon>Lysobacter</taxon>
    </lineage>
</organism>
<evidence type="ECO:0000313" key="11">
    <source>
        <dbReference type="Proteomes" id="UP000023435"/>
    </source>
</evidence>
<evidence type="ECO:0000256" key="1">
    <source>
        <dbReference type="ARBA" id="ARBA00004651"/>
    </source>
</evidence>
<dbReference type="PROSITE" id="PS50893">
    <property type="entry name" value="ABC_TRANSPORTER_2"/>
    <property type="match status" value="1"/>
</dbReference>
<evidence type="ECO:0000256" key="2">
    <source>
        <dbReference type="ARBA" id="ARBA00022692"/>
    </source>
</evidence>
<feature type="transmembrane region" description="Helical" evidence="7">
    <location>
        <begin position="262"/>
        <end position="288"/>
    </location>
</feature>
<feature type="transmembrane region" description="Helical" evidence="7">
    <location>
        <begin position="235"/>
        <end position="256"/>
    </location>
</feature>
<dbReference type="AlphaFoldDB" id="A0A108U5G1"/>
<dbReference type="GO" id="GO:0140359">
    <property type="term" value="F:ABC-type transporter activity"/>
    <property type="evidence" value="ECO:0007669"/>
    <property type="project" value="InterPro"/>
</dbReference>
<gene>
    <name evidence="10" type="ORF">AZ78_0443</name>
</gene>
<dbReference type="InterPro" id="IPR039421">
    <property type="entry name" value="Type_1_exporter"/>
</dbReference>
<evidence type="ECO:0000256" key="7">
    <source>
        <dbReference type="SAM" id="Phobius"/>
    </source>
</evidence>
<dbReference type="PANTHER" id="PTHR24221:SF654">
    <property type="entry name" value="ATP-BINDING CASSETTE SUB-FAMILY B MEMBER 6"/>
    <property type="match status" value="1"/>
</dbReference>
<dbReference type="GO" id="GO:0005524">
    <property type="term" value="F:ATP binding"/>
    <property type="evidence" value="ECO:0007669"/>
    <property type="project" value="UniProtKB-KW"/>
</dbReference>
<dbReference type="InterPro" id="IPR005898">
    <property type="entry name" value="Cyc_pep_transpt_SyrD/YojI"/>
</dbReference>